<name>A0A7R9A9T4_9CRUS</name>
<dbReference type="EMBL" id="LR902134">
    <property type="protein sequence ID" value="CAD7250027.1"/>
    <property type="molecule type" value="Genomic_DNA"/>
</dbReference>
<protein>
    <recommendedName>
        <fullName evidence="1">DNA helicase B winged helix domain-containing protein</fullName>
    </recommendedName>
</protein>
<reference evidence="2" key="1">
    <citation type="submission" date="2020-11" db="EMBL/GenBank/DDBJ databases">
        <authorList>
            <person name="Tran Van P."/>
        </authorList>
    </citation>
    <scope>NUCLEOTIDE SEQUENCE</scope>
</reference>
<dbReference type="Pfam" id="PF25894">
    <property type="entry name" value="WHD_HELB"/>
    <property type="match status" value="1"/>
</dbReference>
<dbReference type="Proteomes" id="UP000677054">
    <property type="component" value="Unassembled WGS sequence"/>
</dbReference>
<evidence type="ECO:0000313" key="3">
    <source>
        <dbReference type="Proteomes" id="UP000677054"/>
    </source>
</evidence>
<organism evidence="2">
    <name type="scientific">Darwinula stevensoni</name>
    <dbReference type="NCBI Taxonomy" id="69355"/>
    <lineage>
        <taxon>Eukaryota</taxon>
        <taxon>Metazoa</taxon>
        <taxon>Ecdysozoa</taxon>
        <taxon>Arthropoda</taxon>
        <taxon>Crustacea</taxon>
        <taxon>Oligostraca</taxon>
        <taxon>Ostracoda</taxon>
        <taxon>Podocopa</taxon>
        <taxon>Podocopida</taxon>
        <taxon>Darwinulocopina</taxon>
        <taxon>Darwinuloidea</taxon>
        <taxon>Darwinulidae</taxon>
        <taxon>Darwinula</taxon>
    </lineage>
</organism>
<proteinExistence type="predicted"/>
<evidence type="ECO:0000259" key="1">
    <source>
        <dbReference type="Pfam" id="PF25894"/>
    </source>
</evidence>
<sequence length="412" mass="45823">MVHAVFNYRVPHASEEEEEEEDDLFDAAEDGIRGKRIHHAFVRLSVLGSPSVQSAMDCFPWTYHWLGVELEWNRERFKKQRGFHNHVRGYFLHTCGFGARSGSLRVFFRRCAWERDRGRAAARDVAPAVDAFLRFLGDRAFAFERIAALLRRWHAAVAGRNASGCCEGSAELGCLVEVASLLNSTCEYGPVLFPEKVDEILRTRIRLKTCPTVEALSPGNRHPSDAFPNSDCFEATAAGDASWRVVASRALSALEALARDEPWKLGFRDLVQKETGIGGLEGNPGNLRRCGFYESLDALHKDVLCVYEVLKGTCAEGGHTFVSESRLRCLLRPGRDEGVRLCGDWDAAISPENDEEAVLPEMLSGRELVDGLGFEAVTKGCEGEEATPPLHLPPPRDFLLNLDGGVEMFDRQ</sequence>
<dbReference type="AlphaFoldDB" id="A0A7R9A9T4"/>
<keyword evidence="3" id="KW-1185">Reference proteome</keyword>
<dbReference type="InterPro" id="IPR058839">
    <property type="entry name" value="WHD_HELB"/>
</dbReference>
<feature type="domain" description="DNA helicase B winged helix" evidence="1">
    <location>
        <begin position="254"/>
        <end position="330"/>
    </location>
</feature>
<evidence type="ECO:0000313" key="2">
    <source>
        <dbReference type="EMBL" id="CAD7250027.1"/>
    </source>
</evidence>
<accession>A0A7R9A9T4</accession>
<dbReference type="EMBL" id="CAJPEV010002617">
    <property type="protein sequence ID" value="CAG0897504.1"/>
    <property type="molecule type" value="Genomic_DNA"/>
</dbReference>
<gene>
    <name evidence="2" type="ORF">DSTB1V02_LOCUS9811</name>
</gene>